<gene>
    <name evidence="1" type="ordered locus">SPH_0892</name>
</gene>
<protein>
    <submittedName>
        <fullName evidence="1">Uncharacterized protein</fullName>
    </submittedName>
</protein>
<dbReference type="KEGG" id="spv:SPH_0892"/>
<evidence type="ECO:0000313" key="2">
    <source>
        <dbReference type="Proteomes" id="UP000002163"/>
    </source>
</evidence>
<accession>B1IAW8</accession>
<sequence length="37" mass="4490">MKYSQKAVAKRFFVIMKGRMLEIKGEKFDEIHNSWSR</sequence>
<reference evidence="2" key="1">
    <citation type="journal article" date="2010" name="Genome Biol.">
        <title>Structure and dynamics of the pan-genome of Streptococcus pneumoniae and closely related species.</title>
        <authorList>
            <person name="Donati C."/>
            <person name="Hiller N.L."/>
            <person name="Tettelin H."/>
            <person name="Muzzi A."/>
            <person name="Croucher N.J."/>
            <person name="Angiuoli S.V."/>
            <person name="Oggioni M."/>
            <person name="Dunning Hotopp J.C."/>
            <person name="Hu F.Z."/>
            <person name="Riley D.R."/>
            <person name="Covacci A."/>
            <person name="Mitchell T.J."/>
            <person name="Bentley S.D."/>
            <person name="Kilian M."/>
            <person name="Ehrlich G.D."/>
            <person name="Rappuoli R."/>
            <person name="Moxon E.R."/>
            <person name="Masignani V."/>
        </authorList>
    </citation>
    <scope>NUCLEOTIDE SEQUENCE [LARGE SCALE GENOMIC DNA]</scope>
    <source>
        <strain evidence="2">Hungary19A-6</strain>
    </source>
</reference>
<proteinExistence type="predicted"/>
<dbReference type="Proteomes" id="UP000002163">
    <property type="component" value="Chromosome"/>
</dbReference>
<dbReference type="AlphaFoldDB" id="B1IAW8"/>
<organism evidence="1 2">
    <name type="scientific">Streptococcus pneumoniae (strain Hungary19A-6)</name>
    <dbReference type="NCBI Taxonomy" id="487214"/>
    <lineage>
        <taxon>Bacteria</taxon>
        <taxon>Bacillati</taxon>
        <taxon>Bacillota</taxon>
        <taxon>Bacilli</taxon>
        <taxon>Lactobacillales</taxon>
        <taxon>Streptococcaceae</taxon>
        <taxon>Streptococcus</taxon>
    </lineage>
</organism>
<dbReference type="HOGENOM" id="CLU_3349288_0_0_9"/>
<evidence type="ECO:0000313" key="1">
    <source>
        <dbReference type="EMBL" id="ACA36145.1"/>
    </source>
</evidence>
<name>B1IAW8_STRPI</name>
<dbReference type="EMBL" id="CP000936">
    <property type="protein sequence ID" value="ACA36145.1"/>
    <property type="molecule type" value="Genomic_DNA"/>
</dbReference>